<dbReference type="AlphaFoldDB" id="A0A218P6G0"/>
<dbReference type="Proteomes" id="UP000197418">
    <property type="component" value="Chromosome"/>
</dbReference>
<dbReference type="Gene3D" id="2.60.40.1190">
    <property type="match status" value="1"/>
</dbReference>
<organism evidence="2 3">
    <name type="scientific">Thermococcus pacificus</name>
    <dbReference type="NCBI Taxonomy" id="71998"/>
    <lineage>
        <taxon>Archaea</taxon>
        <taxon>Methanobacteriati</taxon>
        <taxon>Methanobacteriota</taxon>
        <taxon>Thermococci</taxon>
        <taxon>Thermococcales</taxon>
        <taxon>Thermococcaceae</taxon>
        <taxon>Thermococcus</taxon>
    </lineage>
</organism>
<feature type="transmembrane region" description="Helical" evidence="1">
    <location>
        <begin position="284"/>
        <end position="301"/>
    </location>
</feature>
<reference evidence="2 3" key="1">
    <citation type="submission" date="2016-04" db="EMBL/GenBank/DDBJ databases">
        <title>Complete genome sequence of Thermococcus pacificus type strain P4.</title>
        <authorList>
            <person name="Oger P.M."/>
        </authorList>
    </citation>
    <scope>NUCLEOTIDE SEQUENCE [LARGE SCALE GENOMIC DNA]</scope>
    <source>
        <strain evidence="2 3">P-4</strain>
    </source>
</reference>
<protein>
    <submittedName>
        <fullName evidence="2">Uncharacterized protein</fullName>
    </submittedName>
</protein>
<dbReference type="EMBL" id="CP015102">
    <property type="protein sequence ID" value="ASJ06373.1"/>
    <property type="molecule type" value="Genomic_DNA"/>
</dbReference>
<gene>
    <name evidence="2" type="ORF">A3L08_03010</name>
</gene>
<evidence type="ECO:0000256" key="1">
    <source>
        <dbReference type="SAM" id="Phobius"/>
    </source>
</evidence>
<dbReference type="RefSeq" id="WP_088853635.1">
    <property type="nucleotide sequence ID" value="NZ_CP015102.1"/>
</dbReference>
<name>A0A218P6G0_9EURY</name>
<dbReference type="GeneID" id="33315208"/>
<keyword evidence="1" id="KW-1133">Transmembrane helix</keyword>
<accession>A0A218P6G0</accession>
<proteinExistence type="predicted"/>
<keyword evidence="1" id="KW-0472">Membrane</keyword>
<keyword evidence="3" id="KW-1185">Reference proteome</keyword>
<evidence type="ECO:0000313" key="2">
    <source>
        <dbReference type="EMBL" id="ASJ06373.1"/>
    </source>
</evidence>
<sequence>MKRMFALLMGLLVLGGMMGMVSAFTPTIDGNDSDWGSLDLLLLDPNSWNTPSSLQEKGLDSQHLQYIWMDTSGDAIDSVDAADVKYIRVTANSSYVYFYIKFTGQLTLGGKNPNAQNIPAVAIIIDSTDGGNKTFGGQVLWGADVKVSDSDPYAWDYLIRVDLNQFSTGGTYDNPAGVDVLDIYGDNVLYDDSNNLVYGDYSIGIYTGDTTTGGGIELKIPKGALGLSDQQFGFYMDFLTVLQTANSGSVQVEDAMDPLSSGSNTLSNFQYADITQVPFFSDSIAMGAVAILLALGAFWFFRRQ</sequence>
<keyword evidence="1" id="KW-0812">Transmembrane</keyword>
<evidence type="ECO:0000313" key="3">
    <source>
        <dbReference type="Proteomes" id="UP000197418"/>
    </source>
</evidence>
<dbReference type="KEGG" id="tpaf:A3L08_03010"/>